<protein>
    <recommendedName>
        <fullName evidence="15">Riboflavin biosynthesis protein</fullName>
    </recommendedName>
    <domain>
        <recommendedName>
            <fullName evidence="15">Riboflavin kinase</fullName>
            <ecNumber evidence="15">2.7.1.26</ecNumber>
        </recommendedName>
        <alternativeName>
            <fullName evidence="15">Flavokinase</fullName>
        </alternativeName>
    </domain>
    <domain>
        <recommendedName>
            <fullName evidence="15">FMN adenylyltransferase</fullName>
            <ecNumber evidence="15">2.7.7.2</ecNumber>
        </recommendedName>
        <alternativeName>
            <fullName evidence="15">FAD pyrophosphorylase</fullName>
        </alternativeName>
        <alternativeName>
            <fullName evidence="15">FAD synthase</fullName>
        </alternativeName>
    </domain>
</protein>
<comment type="catalytic activity">
    <reaction evidence="13 15">
        <text>riboflavin + ATP = FMN + ADP + H(+)</text>
        <dbReference type="Rhea" id="RHEA:14357"/>
        <dbReference type="ChEBI" id="CHEBI:15378"/>
        <dbReference type="ChEBI" id="CHEBI:30616"/>
        <dbReference type="ChEBI" id="CHEBI:57986"/>
        <dbReference type="ChEBI" id="CHEBI:58210"/>
        <dbReference type="ChEBI" id="CHEBI:456216"/>
        <dbReference type="EC" id="2.7.1.26"/>
    </reaction>
</comment>
<dbReference type="PANTHER" id="PTHR22749">
    <property type="entry name" value="RIBOFLAVIN KINASE/FMN ADENYLYLTRANSFERASE"/>
    <property type="match status" value="1"/>
</dbReference>
<evidence type="ECO:0000256" key="12">
    <source>
        <dbReference type="ARBA" id="ARBA00023268"/>
    </source>
</evidence>
<dbReference type="PANTHER" id="PTHR22749:SF6">
    <property type="entry name" value="RIBOFLAVIN KINASE"/>
    <property type="match status" value="1"/>
</dbReference>
<keyword evidence="5 15" id="KW-0288">FMN</keyword>
<dbReference type="GO" id="GO:0009398">
    <property type="term" value="P:FMN biosynthetic process"/>
    <property type="evidence" value="ECO:0007669"/>
    <property type="project" value="UniProtKB-UniRule"/>
</dbReference>
<evidence type="ECO:0000256" key="2">
    <source>
        <dbReference type="ARBA" id="ARBA00004726"/>
    </source>
</evidence>
<gene>
    <name evidence="17" type="ORF">EPJ69_00085</name>
</gene>
<dbReference type="SMART" id="SM00904">
    <property type="entry name" value="Flavokinase"/>
    <property type="match status" value="1"/>
</dbReference>
<comment type="pathway">
    <text evidence="3 15">Cofactor biosynthesis; FMN biosynthesis; FMN from riboflavin (ATP route): step 1/1.</text>
</comment>
<dbReference type="NCBIfam" id="TIGR00083">
    <property type="entry name" value="ribF"/>
    <property type="match status" value="1"/>
</dbReference>
<evidence type="ECO:0000256" key="1">
    <source>
        <dbReference type="ARBA" id="ARBA00002121"/>
    </source>
</evidence>
<evidence type="ECO:0000256" key="14">
    <source>
        <dbReference type="ARBA" id="ARBA00049494"/>
    </source>
</evidence>
<dbReference type="UniPathway" id="UPA00276">
    <property type="reaction ID" value="UER00406"/>
</dbReference>
<keyword evidence="7 15" id="KW-0548">Nucleotidyltransferase</keyword>
<comment type="caution">
    <text evidence="17">The sequence shown here is derived from an EMBL/GenBank/DDBJ whole genome shotgun (WGS) entry which is preliminary data.</text>
</comment>
<dbReference type="AlphaFoldDB" id="A0A5C8EA67"/>
<dbReference type="EC" id="2.7.7.2" evidence="15"/>
<keyword evidence="12" id="KW-0511">Multifunctional enzyme</keyword>
<evidence type="ECO:0000256" key="3">
    <source>
        <dbReference type="ARBA" id="ARBA00005201"/>
    </source>
</evidence>
<evidence type="ECO:0000256" key="8">
    <source>
        <dbReference type="ARBA" id="ARBA00022741"/>
    </source>
</evidence>
<evidence type="ECO:0000256" key="9">
    <source>
        <dbReference type="ARBA" id="ARBA00022777"/>
    </source>
</evidence>
<comment type="pathway">
    <text evidence="2 15">Cofactor biosynthesis; FAD biosynthesis; FAD from FMN: step 1/1.</text>
</comment>
<dbReference type="GO" id="GO:0005524">
    <property type="term" value="F:ATP binding"/>
    <property type="evidence" value="ECO:0007669"/>
    <property type="project" value="UniProtKB-UniRule"/>
</dbReference>
<dbReference type="InterPro" id="IPR014729">
    <property type="entry name" value="Rossmann-like_a/b/a_fold"/>
</dbReference>
<dbReference type="Proteomes" id="UP000324707">
    <property type="component" value="Unassembled WGS sequence"/>
</dbReference>
<dbReference type="NCBIfam" id="NF004162">
    <property type="entry name" value="PRK05627.1-5"/>
    <property type="match status" value="1"/>
</dbReference>
<evidence type="ECO:0000313" key="17">
    <source>
        <dbReference type="EMBL" id="TXJ34977.1"/>
    </source>
</evidence>
<dbReference type="InterPro" id="IPR023465">
    <property type="entry name" value="Riboflavin_kinase_dom_sf"/>
</dbReference>
<reference evidence="17 18" key="1">
    <citation type="journal article" date="1992" name="Lakartidningen">
        <title>[Penicillin V and not amoxicillin is the first choice preparation in acute otitis].</title>
        <authorList>
            <person name="Kamme C."/>
            <person name="Lundgren K."/>
            <person name="Prellner K."/>
        </authorList>
    </citation>
    <scope>NUCLEOTIDE SEQUENCE [LARGE SCALE GENOMIC DNA]</scope>
    <source>
        <strain evidence="17 18">PC5538III-lc</strain>
    </source>
</reference>
<evidence type="ECO:0000313" key="18">
    <source>
        <dbReference type="Proteomes" id="UP000324707"/>
    </source>
</evidence>
<dbReference type="UniPathway" id="UPA00277">
    <property type="reaction ID" value="UER00407"/>
</dbReference>
<keyword evidence="4 15" id="KW-0285">Flavoprotein</keyword>
<keyword evidence="8 15" id="KW-0547">Nucleotide-binding</keyword>
<dbReference type="SUPFAM" id="SSF82114">
    <property type="entry name" value="Riboflavin kinase-like"/>
    <property type="match status" value="1"/>
</dbReference>
<evidence type="ECO:0000256" key="6">
    <source>
        <dbReference type="ARBA" id="ARBA00022679"/>
    </source>
</evidence>
<comment type="function">
    <text evidence="1">Catalyzes the phosphorylation of riboflavin to FMN followed by the adenylation of FMN to FAD.</text>
</comment>
<dbReference type="Pfam" id="PF06574">
    <property type="entry name" value="FAD_syn"/>
    <property type="match status" value="1"/>
</dbReference>
<keyword evidence="9 15" id="KW-0418">Kinase</keyword>
<dbReference type="CDD" id="cd02064">
    <property type="entry name" value="FAD_synthetase_N"/>
    <property type="match status" value="1"/>
</dbReference>
<sequence>MSQIVNEFCHIDLKKESVVTIGKFDAVHKGHQKLLKYTVNFAKKNNLVSIAILIKKRNLSIYNIEENTNFIKELGINYIIVIDFLPEFYTMEAKEFFNKLIEYYRMKHIAVGFDFAFGRDREGDIEFLYKYSKECGIGVSVIKFLNNNGNRISSSSIRDCLSNGKIKDANKMLGREYTISGEIVHGNALGRKIGYPTANLGIPNNIFIPKMGVYSSIVRIGNGSKYYKALTFIGISNINKELRVESHILDFSRMIYGKKLTIIPLKYIRDNIKVNSIEEVKLLLKKDEYKVREFFKKEKKCLLQRTKN</sequence>
<evidence type="ECO:0000256" key="4">
    <source>
        <dbReference type="ARBA" id="ARBA00022630"/>
    </source>
</evidence>
<evidence type="ECO:0000256" key="10">
    <source>
        <dbReference type="ARBA" id="ARBA00022827"/>
    </source>
</evidence>
<comment type="similarity">
    <text evidence="15">Belongs to the ribF family.</text>
</comment>
<dbReference type="EMBL" id="SAXX01000001">
    <property type="protein sequence ID" value="TXJ34977.1"/>
    <property type="molecule type" value="Genomic_DNA"/>
</dbReference>
<evidence type="ECO:0000256" key="7">
    <source>
        <dbReference type="ARBA" id="ARBA00022695"/>
    </source>
</evidence>
<organism evidence="17 18">
    <name type="scientific">Brachyspira aalborgi</name>
    <dbReference type="NCBI Taxonomy" id="29522"/>
    <lineage>
        <taxon>Bacteria</taxon>
        <taxon>Pseudomonadati</taxon>
        <taxon>Spirochaetota</taxon>
        <taxon>Spirochaetia</taxon>
        <taxon>Brachyspirales</taxon>
        <taxon>Brachyspiraceae</taxon>
        <taxon>Brachyspira</taxon>
    </lineage>
</organism>
<dbReference type="InterPro" id="IPR015864">
    <property type="entry name" value="FAD_synthase"/>
</dbReference>
<evidence type="ECO:0000256" key="5">
    <source>
        <dbReference type="ARBA" id="ARBA00022643"/>
    </source>
</evidence>
<evidence type="ECO:0000256" key="13">
    <source>
        <dbReference type="ARBA" id="ARBA00047880"/>
    </source>
</evidence>
<dbReference type="PIRSF" id="PIRSF004491">
    <property type="entry name" value="FAD_Synth"/>
    <property type="match status" value="1"/>
</dbReference>
<dbReference type="GO" id="GO:0006747">
    <property type="term" value="P:FAD biosynthetic process"/>
    <property type="evidence" value="ECO:0007669"/>
    <property type="project" value="UniProtKB-UniRule"/>
</dbReference>
<name>A0A5C8EA67_9SPIR</name>
<keyword evidence="10 15" id="KW-0274">FAD</keyword>
<dbReference type="GO" id="GO:0008531">
    <property type="term" value="F:riboflavin kinase activity"/>
    <property type="evidence" value="ECO:0007669"/>
    <property type="project" value="UniProtKB-UniRule"/>
</dbReference>
<dbReference type="Gene3D" id="2.40.30.30">
    <property type="entry name" value="Riboflavin kinase-like"/>
    <property type="match status" value="1"/>
</dbReference>
<keyword evidence="11 15" id="KW-0067">ATP-binding</keyword>
<dbReference type="Gene3D" id="3.40.50.620">
    <property type="entry name" value="HUPs"/>
    <property type="match status" value="1"/>
</dbReference>
<dbReference type="InterPro" id="IPR015865">
    <property type="entry name" value="Riboflavin_kinase_bac/euk"/>
</dbReference>
<dbReference type="EC" id="2.7.1.26" evidence="15"/>
<comment type="catalytic activity">
    <reaction evidence="14 15">
        <text>FMN + ATP + H(+) = FAD + diphosphate</text>
        <dbReference type="Rhea" id="RHEA:17237"/>
        <dbReference type="ChEBI" id="CHEBI:15378"/>
        <dbReference type="ChEBI" id="CHEBI:30616"/>
        <dbReference type="ChEBI" id="CHEBI:33019"/>
        <dbReference type="ChEBI" id="CHEBI:57692"/>
        <dbReference type="ChEBI" id="CHEBI:58210"/>
        <dbReference type="EC" id="2.7.7.2"/>
    </reaction>
</comment>
<dbReference type="InterPro" id="IPR023468">
    <property type="entry name" value="Riboflavin_kinase"/>
</dbReference>
<feature type="domain" description="Riboflavin kinase" evidence="16">
    <location>
        <begin position="172"/>
        <end position="296"/>
    </location>
</feature>
<evidence type="ECO:0000259" key="16">
    <source>
        <dbReference type="SMART" id="SM00904"/>
    </source>
</evidence>
<accession>A0A5C8EA67</accession>
<keyword evidence="6 15" id="KW-0808">Transferase</keyword>
<evidence type="ECO:0000256" key="15">
    <source>
        <dbReference type="PIRNR" id="PIRNR004491"/>
    </source>
</evidence>
<evidence type="ECO:0000256" key="11">
    <source>
        <dbReference type="ARBA" id="ARBA00022840"/>
    </source>
</evidence>
<proteinExistence type="inferred from homology"/>
<dbReference type="SUPFAM" id="SSF52374">
    <property type="entry name" value="Nucleotidylyl transferase"/>
    <property type="match status" value="1"/>
</dbReference>
<dbReference type="GO" id="GO:0009231">
    <property type="term" value="P:riboflavin biosynthetic process"/>
    <property type="evidence" value="ECO:0007669"/>
    <property type="project" value="InterPro"/>
</dbReference>
<dbReference type="InterPro" id="IPR002606">
    <property type="entry name" value="Riboflavin_kinase_bac"/>
</dbReference>
<dbReference type="RefSeq" id="WP_147735375.1">
    <property type="nucleotide sequence ID" value="NZ_SAXX01000001.1"/>
</dbReference>
<dbReference type="GO" id="GO:0003919">
    <property type="term" value="F:FMN adenylyltransferase activity"/>
    <property type="evidence" value="ECO:0007669"/>
    <property type="project" value="UniProtKB-UniRule"/>
</dbReference>
<dbReference type="Pfam" id="PF01687">
    <property type="entry name" value="Flavokinase"/>
    <property type="match status" value="1"/>
</dbReference>